<dbReference type="AlphaFoldDB" id="A0A934M1T5"/>
<dbReference type="Gene3D" id="1.10.287.950">
    <property type="entry name" value="Methyl-accepting chemotaxis protein"/>
    <property type="match status" value="1"/>
</dbReference>
<feature type="domain" description="HAMP" evidence="6">
    <location>
        <begin position="215"/>
        <end position="260"/>
    </location>
</feature>
<keyword evidence="1 3" id="KW-0807">Transducer</keyword>
<dbReference type="PROSITE" id="PS50111">
    <property type="entry name" value="CHEMOTAXIS_TRANSDUC_2"/>
    <property type="match status" value="1"/>
</dbReference>
<dbReference type="PROSITE" id="PS50885">
    <property type="entry name" value="HAMP"/>
    <property type="match status" value="1"/>
</dbReference>
<dbReference type="EMBL" id="JAEEGB010000001">
    <property type="protein sequence ID" value="MBI6871200.1"/>
    <property type="molecule type" value="Genomic_DNA"/>
</dbReference>
<name>A0A934M1T5_9CLOT</name>
<evidence type="ECO:0000256" key="4">
    <source>
        <dbReference type="SAM" id="Phobius"/>
    </source>
</evidence>
<dbReference type="InterPro" id="IPR004090">
    <property type="entry name" value="Chemotax_Me-accpt_rcpt"/>
</dbReference>
<evidence type="ECO:0000259" key="5">
    <source>
        <dbReference type="PROSITE" id="PS50111"/>
    </source>
</evidence>
<comment type="similarity">
    <text evidence="2">Belongs to the methyl-accepting chemotaxis (MCP) protein family.</text>
</comment>
<keyword evidence="4" id="KW-0472">Membrane</keyword>
<evidence type="ECO:0000259" key="6">
    <source>
        <dbReference type="PROSITE" id="PS50885"/>
    </source>
</evidence>
<dbReference type="GO" id="GO:0007165">
    <property type="term" value="P:signal transduction"/>
    <property type="evidence" value="ECO:0007669"/>
    <property type="project" value="UniProtKB-KW"/>
</dbReference>
<evidence type="ECO:0000313" key="8">
    <source>
        <dbReference type="Proteomes" id="UP000622687"/>
    </source>
</evidence>
<organism evidence="7 8">
    <name type="scientific">Clostridium aciditolerans</name>
    <dbReference type="NCBI Taxonomy" id="339861"/>
    <lineage>
        <taxon>Bacteria</taxon>
        <taxon>Bacillati</taxon>
        <taxon>Bacillota</taxon>
        <taxon>Clostridia</taxon>
        <taxon>Eubacteriales</taxon>
        <taxon>Clostridiaceae</taxon>
        <taxon>Clostridium</taxon>
    </lineage>
</organism>
<proteinExistence type="inferred from homology"/>
<dbReference type="RefSeq" id="WP_211140658.1">
    <property type="nucleotide sequence ID" value="NZ_JAEEGB010000001.1"/>
</dbReference>
<dbReference type="GO" id="GO:0004888">
    <property type="term" value="F:transmembrane signaling receptor activity"/>
    <property type="evidence" value="ECO:0007669"/>
    <property type="project" value="InterPro"/>
</dbReference>
<dbReference type="PROSITE" id="PS51257">
    <property type="entry name" value="PROKAR_LIPOPROTEIN"/>
    <property type="match status" value="1"/>
</dbReference>
<dbReference type="Proteomes" id="UP000622687">
    <property type="component" value="Unassembled WGS sequence"/>
</dbReference>
<feature type="domain" description="Methyl-accepting transducer" evidence="5">
    <location>
        <begin position="279"/>
        <end position="543"/>
    </location>
</feature>
<keyword evidence="8" id="KW-1185">Reference proteome</keyword>
<evidence type="ECO:0000256" key="1">
    <source>
        <dbReference type="ARBA" id="ARBA00023224"/>
    </source>
</evidence>
<dbReference type="PRINTS" id="PR00260">
    <property type="entry name" value="CHEMTRNSDUCR"/>
</dbReference>
<evidence type="ECO:0000256" key="2">
    <source>
        <dbReference type="ARBA" id="ARBA00029447"/>
    </source>
</evidence>
<dbReference type="InterPro" id="IPR003660">
    <property type="entry name" value="HAMP_dom"/>
</dbReference>
<evidence type="ECO:0000313" key="7">
    <source>
        <dbReference type="EMBL" id="MBI6871200.1"/>
    </source>
</evidence>
<dbReference type="GO" id="GO:0016020">
    <property type="term" value="C:membrane"/>
    <property type="evidence" value="ECO:0007669"/>
    <property type="project" value="InterPro"/>
</dbReference>
<feature type="transmembrane region" description="Helical" evidence="4">
    <location>
        <begin position="188"/>
        <end position="213"/>
    </location>
</feature>
<feature type="transmembrane region" description="Helical" evidence="4">
    <location>
        <begin position="12"/>
        <end position="34"/>
    </location>
</feature>
<gene>
    <name evidence="7" type="ORF">I6U51_00585</name>
</gene>
<dbReference type="InterPro" id="IPR004089">
    <property type="entry name" value="MCPsignal_dom"/>
</dbReference>
<dbReference type="SUPFAM" id="SSF58104">
    <property type="entry name" value="Methyl-accepting chemotaxis protein (MCP) signaling domain"/>
    <property type="match status" value="1"/>
</dbReference>
<comment type="caution">
    <text evidence="7">The sequence shown here is derived from an EMBL/GenBank/DDBJ whole genome shotgun (WGS) entry which is preliminary data.</text>
</comment>
<dbReference type="Pfam" id="PF12729">
    <property type="entry name" value="4HB_MCP_1"/>
    <property type="match status" value="1"/>
</dbReference>
<accession>A0A934M1T5</accession>
<dbReference type="Pfam" id="PF00015">
    <property type="entry name" value="MCPsignal"/>
    <property type="match status" value="1"/>
</dbReference>
<dbReference type="InterPro" id="IPR024478">
    <property type="entry name" value="HlyB_4HB_MCP"/>
</dbReference>
<dbReference type="GO" id="GO:0006935">
    <property type="term" value="P:chemotaxis"/>
    <property type="evidence" value="ECO:0007669"/>
    <property type="project" value="InterPro"/>
</dbReference>
<protein>
    <submittedName>
        <fullName evidence="7">Methyl-accepting chemotaxis protein</fullName>
    </submittedName>
</protein>
<reference evidence="7" key="1">
    <citation type="submission" date="2020-12" db="EMBL/GenBank/DDBJ databases">
        <title>Clostridium thailandense sp. nov., a novel acetogenic bacterium isolated from peat land soil in Thailand.</title>
        <authorList>
            <person name="Chaikitkaew S."/>
            <person name="Birkeland N.K."/>
        </authorList>
    </citation>
    <scope>NUCLEOTIDE SEQUENCE</scope>
    <source>
        <strain evidence="7">DSM 17425</strain>
    </source>
</reference>
<keyword evidence="4" id="KW-1133">Transmembrane helix</keyword>
<sequence length="565" mass="62368">MNKILKKFKISTIIMSMSILAIVFSLTIGCLGYFDIKEVNDNSSDMYHNMTMPISHIGSLRADFFAVRVSVNKLGTNYSNDYDLKINEYDAKIQTTLKSYLATELDTTDKEGLDKFQKEYSDYMNLWKKVEPSLAKGEKLSAEDTKKLESIGESIETTLKGLRDYNVDLAAKTDTNNDKVYDRSVRSFIIMNIVVIITFVLISILVISFIKVYSKEIIDYMARVSTGDFTEKIEGDSKSEFGIMKASLSKTIESISLLIKSIHEKSQIIEERSISLSTVSEEMASSSENVSAAIQQTSVGVASQANDLLEITSVLNKFSSELETMVKSIEDIHSNSNDINSMANENHKDLQSLVESVTRINNSFKDFAVKISHMGKNIIQINQITNVINGIAEQTNLLALNAAIEAARAGESGRGFSVVAEEIRKLAEESQVSSKNITNLIANISQESSDMLRSTDIMSGELNNQVTVINTSIESFKKIIDAVEGVIPKIQVINSSASNINNDKDVLLEKMYSSSSVAEEVSASTEEIAASTEEMNAASQQVADSACSLNALTKEMMEDVNNFKL</sequence>
<keyword evidence="4" id="KW-0812">Transmembrane</keyword>
<dbReference type="PANTHER" id="PTHR32089:SF112">
    <property type="entry name" value="LYSOZYME-LIKE PROTEIN-RELATED"/>
    <property type="match status" value="1"/>
</dbReference>
<dbReference type="PANTHER" id="PTHR32089">
    <property type="entry name" value="METHYL-ACCEPTING CHEMOTAXIS PROTEIN MCPB"/>
    <property type="match status" value="1"/>
</dbReference>
<dbReference type="SMART" id="SM00283">
    <property type="entry name" value="MA"/>
    <property type="match status" value="1"/>
</dbReference>
<evidence type="ECO:0000256" key="3">
    <source>
        <dbReference type="PROSITE-ProRule" id="PRU00284"/>
    </source>
</evidence>